<dbReference type="AlphaFoldDB" id="A0A0V8BD20"/>
<dbReference type="RefSeq" id="WP_058211049.1">
    <property type="nucleotide sequence ID" value="NZ_CAKMAV010000003.1"/>
</dbReference>
<evidence type="ECO:0000256" key="1">
    <source>
        <dbReference type="ARBA" id="ARBA00022475"/>
    </source>
</evidence>
<dbReference type="EMBL" id="LKLU01000136">
    <property type="protein sequence ID" value="KSU18039.1"/>
    <property type="molecule type" value="Genomic_DNA"/>
</dbReference>
<feature type="signal peptide" evidence="6">
    <location>
        <begin position="1"/>
        <end position="21"/>
    </location>
</feature>
<accession>A0A0V8BD20</accession>
<dbReference type="PROSITE" id="PS51257">
    <property type="entry name" value="PROKAR_LIPOPROTEIN"/>
    <property type="match status" value="1"/>
</dbReference>
<dbReference type="Pfam" id="PF01547">
    <property type="entry name" value="SBP_bac_1"/>
    <property type="match status" value="1"/>
</dbReference>
<evidence type="ECO:0000256" key="2">
    <source>
        <dbReference type="ARBA" id="ARBA00022729"/>
    </source>
</evidence>
<dbReference type="EMBL" id="LKLN01000094">
    <property type="protein sequence ID" value="KSU00982.1"/>
    <property type="molecule type" value="Genomic_DNA"/>
</dbReference>
<organism evidence="8 10">
    <name type="scientific">Lactococcus lactis subsp. lactis</name>
    <name type="common">Streptococcus lactis</name>
    <dbReference type="NCBI Taxonomy" id="1360"/>
    <lineage>
        <taxon>Bacteria</taxon>
        <taxon>Bacillati</taxon>
        <taxon>Bacillota</taxon>
        <taxon>Bacilli</taxon>
        <taxon>Lactobacillales</taxon>
        <taxon>Streptococcaceae</taxon>
        <taxon>Lactococcus</taxon>
    </lineage>
</organism>
<dbReference type="PANTHER" id="PTHR43649">
    <property type="entry name" value="ARABINOSE-BINDING PROTEIN-RELATED"/>
    <property type="match status" value="1"/>
</dbReference>
<evidence type="ECO:0000313" key="11">
    <source>
        <dbReference type="Proteomes" id="UP000053719"/>
    </source>
</evidence>
<keyword evidence="2 6" id="KW-0732">Signal</keyword>
<dbReference type="Proteomes" id="UP000192067">
    <property type="component" value="Chromosome"/>
</dbReference>
<evidence type="ECO:0000256" key="3">
    <source>
        <dbReference type="ARBA" id="ARBA00023136"/>
    </source>
</evidence>
<keyword evidence="3" id="KW-0472">Membrane</keyword>
<dbReference type="InterPro" id="IPR006059">
    <property type="entry name" value="SBP"/>
</dbReference>
<proteinExistence type="predicted"/>
<keyword evidence="1" id="KW-1003">Cell membrane</keyword>
<dbReference type="PATRIC" id="fig|1360.102.peg.2724"/>
<gene>
    <name evidence="8" type="ORF">KF282_2600</name>
    <name evidence="7" type="ORF">LLUC11_1330</name>
    <name evidence="9" type="ORF">M20_2465</name>
</gene>
<dbReference type="EMBL" id="CP015904">
    <property type="protein sequence ID" value="ARE13662.1"/>
    <property type="molecule type" value="Genomic_DNA"/>
</dbReference>
<dbReference type="SUPFAM" id="SSF53850">
    <property type="entry name" value="Periplasmic binding protein-like II"/>
    <property type="match status" value="1"/>
</dbReference>
<reference evidence="7 12" key="2">
    <citation type="journal article" date="2017" name="BMC Genomics">
        <title>Comparative and functional genomics of the Lactococcus lactis taxon; insights into evolution and niche adaptation.</title>
        <authorList>
            <person name="Kelleher P."/>
            <person name="Bottacini F."/>
            <person name="Mahony J."/>
            <person name="Kilcawley K.N."/>
            <person name="van Sinderen D."/>
        </authorList>
    </citation>
    <scope>NUCLEOTIDE SEQUENCE [LARGE SCALE GENOMIC DNA]</scope>
    <source>
        <strain evidence="7 12">UC11</strain>
    </source>
</reference>
<evidence type="ECO:0000256" key="4">
    <source>
        <dbReference type="ARBA" id="ARBA00023139"/>
    </source>
</evidence>
<dbReference type="Gene3D" id="3.40.190.10">
    <property type="entry name" value="Periplasmic binding protein-like II"/>
    <property type="match status" value="2"/>
</dbReference>
<reference evidence="8" key="3">
    <citation type="journal article" date="2017" name="Genome Announc.">
        <title>Draft Genome Sequences of 24 Lactococcus lactis Strains.</title>
        <authorList>
            <person name="Backus L."/>
            <person name="Wels M."/>
            <person name="Boekhorst J."/>
            <person name="Dijkstra A.R."/>
            <person name="Beerthuyzen M."/>
            <person name="Kelly W.J."/>
            <person name="Siezen R.J."/>
            <person name="van Hijum S.A."/>
            <person name="Bachmann H."/>
        </authorList>
    </citation>
    <scope>NUCLEOTIDE SEQUENCE</scope>
    <source>
        <strain evidence="8">KF282</strain>
        <strain evidence="9">M20</strain>
    </source>
</reference>
<dbReference type="PANTHER" id="PTHR43649:SF33">
    <property type="entry name" value="POLYGALACTURONAN_RHAMNOGALACTURONAN-BINDING PROTEIN YTCQ"/>
    <property type="match status" value="1"/>
</dbReference>
<evidence type="ECO:0000313" key="9">
    <source>
        <dbReference type="EMBL" id="KSU18039.1"/>
    </source>
</evidence>
<feature type="chain" id="PRO_5044368324" evidence="6">
    <location>
        <begin position="22"/>
        <end position="439"/>
    </location>
</feature>
<evidence type="ECO:0000313" key="7">
    <source>
        <dbReference type="EMBL" id="ARE13662.1"/>
    </source>
</evidence>
<keyword evidence="5" id="KW-0449">Lipoprotein</keyword>
<sequence>MKKRYIFGSLAIMGLAALTLAACGSKTSSSGTGKNIKATITFVNQKTDMHSNGMWKKYIAEFNKEYPNITIKEQALNNYDQTEQTRMSSKNFGDVVAIPAAVAPKDYPNFFSSLGKTKDLEKKYTSLQDRTYKGEQYGLPSEVNANGFVVNWNVFKKAGIDKWPTTTDEFIQDLKTIKAKLPDVTPLYTNYACGWALVDWDFQRSSVAGDPNFDLALAKTDKPFTEGQPMYTIYNTLYTAAKDGLINHDPTTDDWNTSVSQMAKNKVAVMMLATWAVPQVQSQMSSNKDAINVEPFPQTAPDGKTYMLVGGDYNWGVNKNSKNQEAAKDWVNWLVDKSDFAKDNGGMTAMKNQPYPTDLNDAKKNGVVFFEAGSTPADKADLFSNINNGSQVGIGTTQTVKQQIIDSGVGSSKKSFASIMDGLNTAWSQNVKQYNPDKK</sequence>
<evidence type="ECO:0000256" key="6">
    <source>
        <dbReference type="SAM" id="SignalP"/>
    </source>
</evidence>
<evidence type="ECO:0000313" key="10">
    <source>
        <dbReference type="Proteomes" id="UP000053058"/>
    </source>
</evidence>
<dbReference type="Proteomes" id="UP000053058">
    <property type="component" value="Unassembled WGS sequence"/>
</dbReference>
<keyword evidence="4" id="KW-0564">Palmitate</keyword>
<dbReference type="Proteomes" id="UP000053719">
    <property type="component" value="Unassembled WGS sequence"/>
</dbReference>
<reference evidence="10 11" key="1">
    <citation type="submission" date="2015-10" db="EMBL/GenBank/DDBJ databases">
        <title>Draft Genome Sequences of 11 Lactococcus lactis subspecies cremoris strains.</title>
        <authorList>
            <person name="Wels M."/>
            <person name="Backus L."/>
            <person name="Boekhorst J."/>
            <person name="Dijkstra A."/>
            <person name="Beerthuizen M."/>
            <person name="Kelly W."/>
            <person name="Siezen R."/>
            <person name="Bachmann H."/>
            <person name="Van Hijum S."/>
        </authorList>
    </citation>
    <scope>NUCLEOTIDE SEQUENCE [LARGE SCALE GENOMIC DNA]</scope>
    <source>
        <strain evidence="10">KF282</strain>
        <strain evidence="11">M20</strain>
    </source>
</reference>
<name>A0A0V8BD20_LACLL</name>
<evidence type="ECO:0000313" key="8">
    <source>
        <dbReference type="EMBL" id="KSU00982.1"/>
    </source>
</evidence>
<evidence type="ECO:0000313" key="12">
    <source>
        <dbReference type="Proteomes" id="UP000192067"/>
    </source>
</evidence>
<evidence type="ECO:0000256" key="5">
    <source>
        <dbReference type="ARBA" id="ARBA00023288"/>
    </source>
</evidence>
<protein>
    <submittedName>
        <fullName evidence="7 8">Sugar ABC transporter substrate-binding protein</fullName>
    </submittedName>
</protein>
<dbReference type="InterPro" id="IPR050490">
    <property type="entry name" value="Bact_solute-bd_prot1"/>
</dbReference>